<dbReference type="AlphaFoldDB" id="A0AAN9LQG8"/>
<feature type="region of interest" description="Disordered" evidence="1">
    <location>
        <begin position="525"/>
        <end position="568"/>
    </location>
</feature>
<feature type="region of interest" description="Disordered" evidence="1">
    <location>
        <begin position="824"/>
        <end position="845"/>
    </location>
</feature>
<feature type="region of interest" description="Disordered" evidence="1">
    <location>
        <begin position="679"/>
        <end position="699"/>
    </location>
</feature>
<feature type="compositionally biased region" description="Basic and acidic residues" evidence="1">
    <location>
        <begin position="777"/>
        <end position="790"/>
    </location>
</feature>
<comment type="caution">
    <text evidence="4">The sequence shown here is derived from an EMBL/GenBank/DDBJ whole genome shotgun (WGS) entry which is preliminary data.</text>
</comment>
<feature type="domain" description="DUF4378" evidence="3">
    <location>
        <begin position="897"/>
        <end position="1044"/>
    </location>
</feature>
<proteinExistence type="predicted"/>
<evidence type="ECO:0000259" key="2">
    <source>
        <dbReference type="Pfam" id="PF12552"/>
    </source>
</evidence>
<protein>
    <submittedName>
        <fullName evidence="4">Uncharacterized protein</fullName>
    </submittedName>
</protein>
<keyword evidence="5" id="KW-1185">Reference proteome</keyword>
<feature type="region of interest" description="Disordered" evidence="1">
    <location>
        <begin position="260"/>
        <end position="316"/>
    </location>
</feature>
<feature type="domain" description="DUF3741" evidence="2">
    <location>
        <begin position="372"/>
        <end position="416"/>
    </location>
</feature>
<dbReference type="Pfam" id="PF14309">
    <property type="entry name" value="DUF4378"/>
    <property type="match status" value="1"/>
</dbReference>
<feature type="compositionally biased region" description="Basic residues" evidence="1">
    <location>
        <begin position="280"/>
        <end position="290"/>
    </location>
</feature>
<evidence type="ECO:0000256" key="1">
    <source>
        <dbReference type="SAM" id="MobiDB-lite"/>
    </source>
</evidence>
<feature type="region of interest" description="Disordered" evidence="1">
    <location>
        <begin position="769"/>
        <end position="790"/>
    </location>
</feature>
<dbReference type="PANTHER" id="PTHR47212">
    <property type="entry name" value="ADHESIN-LIKE PROTEIN, PUTATIVE (DUF3741)-RELATED"/>
    <property type="match status" value="1"/>
</dbReference>
<evidence type="ECO:0000313" key="5">
    <source>
        <dbReference type="Proteomes" id="UP001367508"/>
    </source>
</evidence>
<dbReference type="EMBL" id="JAYMYQ010000004">
    <property type="protein sequence ID" value="KAK7340259.1"/>
    <property type="molecule type" value="Genomic_DNA"/>
</dbReference>
<evidence type="ECO:0000259" key="3">
    <source>
        <dbReference type="Pfam" id="PF14309"/>
    </source>
</evidence>
<dbReference type="Proteomes" id="UP001367508">
    <property type="component" value="Unassembled WGS sequence"/>
</dbReference>
<dbReference type="PANTHER" id="PTHR47212:SF4">
    <property type="entry name" value="ADHESIN-LIKE PROTEIN, PUTATIVE (DUF3741)-RELATED"/>
    <property type="match status" value="1"/>
</dbReference>
<reference evidence="4 5" key="1">
    <citation type="submission" date="2024-01" db="EMBL/GenBank/DDBJ databases">
        <title>The genomes of 5 underutilized Papilionoideae crops provide insights into root nodulation and disease resistanc.</title>
        <authorList>
            <person name="Jiang F."/>
        </authorList>
    </citation>
    <scope>NUCLEOTIDE SEQUENCE [LARGE SCALE GENOMIC DNA]</scope>
    <source>
        <strain evidence="4">LVBAO_FW01</strain>
        <tissue evidence="4">Leaves</tissue>
    </source>
</reference>
<sequence>MRNAFEVMTSIDEIENGDTPKSQTFSSVELLYKKLIEFLGELFYSDVLLLTGILDACALCCFRWWKEINALLTAFIDSFMQKLRSSAHRICSGLYMKKEGIDTFLFEENLYWFRELHSVGKLGELKLEFLDAFICLLHVFVHESGCASEEFCMNIGNIRPRLPCWHPEKREKKKVNCANHHGKEVPKIPCALIADKRHGNKHGVGAILTRNKFETLSNLDEEYQGNFDRGESKRLTVTTDADKLSVKKLIEEEMVIDQGDAEVESKHSRLGREGPLKTDSKRKKKSRKKSRDMDSHDLNLNATLKPELSHNQHSRKLSKDNLDLDKIMEDFCHVEAACHMMHDNDGKLHAQSNQTHVISENLARDAIHEYVNQMILNGKDLPEDRKFLCSHELMEALQVISSDKELFLRLLQDPNSHLLKYIQELENAQGRGDKECSSVTGSRCSEQAVVNRKHHNFFRKRVKSQSKNPTDEDGKTELSNRIVILKPALAGLQSQDSHGIVHYKGPSVRVGSHFSLTEIKKKLKHAMGKERHGNPDGTSHKLPIERQNKVPGGKSNGKDNTGMRSPNKDHFFIEKITRPMFDVVKGKKTGTLKNSELTVEHESGTPKHGVSNIYIEAKKHLCEMLDNGDENTNISSRQIPKTLGRILSLPEYNFSPLGSPGRDLEHHFVIAQARFSSSDKTREVSGDNLSPKQGNFIAHPDQEANNSEIQSGICDENYNKLQEIKSESNFSNDLGHVDTSKACDPVRDEIVTEGNLESTKEKMVLESSLDPNGITTGKDRNHISEIPDDARSSECLNLEITEENQSLSLPSPPSQSSITKKIEELESGTDVSGRPSPVSVLDTSFSDDDFGPGYSRCQPVELPVQPLQIQFEEHDSSPVEQFGKGKYCLEENELIYDYVKAVFHASGLTRDQVLMKFLSSDKILDPSLFDQVEFFSNLLSHDQKLLFDCINEVLMEVCQHYFGVSPWVSFVSPIIRPTPSMKRVILKVWEGVCWHVLPLPPPRTLEQIVRKDMARSGTWMNLGLDAEAVGFEMGEAILAELMEDTILSFVSESPENKCSLLQSELKENESSSNL</sequence>
<dbReference type="InterPro" id="IPR025486">
    <property type="entry name" value="DUF4378"/>
</dbReference>
<dbReference type="InterPro" id="IPR022212">
    <property type="entry name" value="DUF3741"/>
</dbReference>
<feature type="compositionally biased region" description="Basic and acidic residues" evidence="1">
    <location>
        <begin position="263"/>
        <end position="279"/>
    </location>
</feature>
<name>A0AAN9LQG8_CANGL</name>
<gene>
    <name evidence="4" type="ORF">VNO77_20958</name>
</gene>
<evidence type="ECO:0000313" key="4">
    <source>
        <dbReference type="EMBL" id="KAK7340259.1"/>
    </source>
</evidence>
<feature type="compositionally biased region" description="Basic and acidic residues" evidence="1">
    <location>
        <begin position="527"/>
        <end position="548"/>
    </location>
</feature>
<organism evidence="4 5">
    <name type="scientific">Canavalia gladiata</name>
    <name type="common">Sword bean</name>
    <name type="synonym">Dolichos gladiatus</name>
    <dbReference type="NCBI Taxonomy" id="3824"/>
    <lineage>
        <taxon>Eukaryota</taxon>
        <taxon>Viridiplantae</taxon>
        <taxon>Streptophyta</taxon>
        <taxon>Embryophyta</taxon>
        <taxon>Tracheophyta</taxon>
        <taxon>Spermatophyta</taxon>
        <taxon>Magnoliopsida</taxon>
        <taxon>eudicotyledons</taxon>
        <taxon>Gunneridae</taxon>
        <taxon>Pentapetalae</taxon>
        <taxon>rosids</taxon>
        <taxon>fabids</taxon>
        <taxon>Fabales</taxon>
        <taxon>Fabaceae</taxon>
        <taxon>Papilionoideae</taxon>
        <taxon>50 kb inversion clade</taxon>
        <taxon>NPAAA clade</taxon>
        <taxon>indigoferoid/millettioid clade</taxon>
        <taxon>Phaseoleae</taxon>
        <taxon>Canavalia</taxon>
    </lineage>
</organism>
<dbReference type="Pfam" id="PF12552">
    <property type="entry name" value="DUF3741"/>
    <property type="match status" value="1"/>
</dbReference>
<accession>A0AAN9LQG8</accession>